<organism evidence="1 2">
    <name type="scientific">Planktomarina temperata RCA23</name>
    <dbReference type="NCBI Taxonomy" id="666509"/>
    <lineage>
        <taxon>Bacteria</taxon>
        <taxon>Pseudomonadati</taxon>
        <taxon>Pseudomonadota</taxon>
        <taxon>Alphaproteobacteria</taxon>
        <taxon>Rhodobacterales</taxon>
        <taxon>Paracoccaceae</taxon>
        <taxon>Planktomarina</taxon>
    </lineage>
</organism>
<evidence type="ECO:0000313" key="1">
    <source>
        <dbReference type="EMBL" id="AII86862.1"/>
    </source>
</evidence>
<dbReference type="Pfam" id="PF08734">
    <property type="entry name" value="GYD"/>
    <property type="match status" value="1"/>
</dbReference>
<dbReference type="AlphaFoldDB" id="A0AAN0VIC3"/>
<dbReference type="InterPro" id="IPR014845">
    <property type="entry name" value="GYD/TTHA1554"/>
</dbReference>
<evidence type="ECO:0000313" key="2">
    <source>
        <dbReference type="Proteomes" id="UP000028680"/>
    </source>
</evidence>
<dbReference type="Proteomes" id="UP000028680">
    <property type="component" value="Chromosome"/>
</dbReference>
<name>A0AAN0VIC3_9RHOB</name>
<dbReference type="GeneID" id="93367523"/>
<reference evidence="1 2" key="1">
    <citation type="journal article" date="2014" name="ISME J.">
        <title>Adaptation of an abundant Roseobacter RCA organism to pelagic systems revealed by genomic and transcriptomic analyses.</title>
        <authorList>
            <person name="Voget S."/>
            <person name="Wemheuer B."/>
            <person name="Brinkhoff T."/>
            <person name="Vollmers J."/>
            <person name="Dietrich S."/>
            <person name="Giebel H.A."/>
            <person name="Beardsley C."/>
            <person name="Sardemann C."/>
            <person name="Bakenhus I."/>
            <person name="Billerbeck S."/>
            <person name="Daniel R."/>
            <person name="Simon M."/>
        </authorList>
    </citation>
    <scope>NUCLEOTIDE SEQUENCE [LARGE SCALE GENOMIC DNA]</scope>
    <source>
        <strain evidence="1 2">RCA23</strain>
    </source>
</reference>
<keyword evidence="2" id="KW-1185">Reference proteome</keyword>
<evidence type="ECO:0008006" key="3">
    <source>
        <dbReference type="Google" id="ProtNLM"/>
    </source>
</evidence>
<proteinExistence type="predicted"/>
<dbReference type="KEGG" id="ptp:RCA23_c13170"/>
<accession>A0AAN0VIC3</accession>
<gene>
    <name evidence="1" type="ORF">RCA23_c13170</name>
</gene>
<dbReference type="RefSeq" id="WP_044049658.1">
    <property type="nucleotide sequence ID" value="NZ_CP003984.1"/>
</dbReference>
<protein>
    <recommendedName>
        <fullName evidence="3">GYD domain-containing protein</fullName>
    </recommendedName>
</protein>
<sequence>MAKYLVRAGYNDSGFKGMVSNPSDRGEAIKGITAALGITTECIYFSPSTAEAIMIVESDAEKNARLMMVVMSSGTFSGGSMVELIDTDSMLSAMQDSGKLLGTYKSTTG</sequence>
<dbReference type="EMBL" id="CP003984">
    <property type="protein sequence ID" value="AII86862.1"/>
    <property type="molecule type" value="Genomic_DNA"/>
</dbReference>